<protein>
    <submittedName>
        <fullName evidence="2">Serine/threonine protein phosphatase</fullName>
    </submittedName>
</protein>
<evidence type="ECO:0000313" key="3">
    <source>
        <dbReference type="Proteomes" id="UP000035287"/>
    </source>
</evidence>
<dbReference type="KEGG" id="cna:AB433_14000"/>
<reference evidence="2 3" key="1">
    <citation type="submission" date="2015-06" db="EMBL/GenBank/DDBJ databases">
        <authorList>
            <person name="Zeng Y."/>
            <person name="Huang Y."/>
        </authorList>
    </citation>
    <scope>NUCLEOTIDE SEQUENCE [LARGE SCALE GENOMIC DNA]</scope>
    <source>
        <strain evidence="2 3">PQ-2</strain>
    </source>
</reference>
<dbReference type="Proteomes" id="UP000035287">
    <property type="component" value="Chromosome"/>
</dbReference>
<dbReference type="PANTHER" id="PTHR42850">
    <property type="entry name" value="METALLOPHOSPHOESTERASE"/>
    <property type="match status" value="1"/>
</dbReference>
<evidence type="ECO:0000313" key="2">
    <source>
        <dbReference type="EMBL" id="AKM11860.1"/>
    </source>
</evidence>
<dbReference type="Pfam" id="PF00149">
    <property type="entry name" value="Metallophos"/>
    <property type="match status" value="1"/>
</dbReference>
<dbReference type="InterPro" id="IPR004843">
    <property type="entry name" value="Calcineurin-like_PHP"/>
</dbReference>
<dbReference type="AlphaFoldDB" id="A0A0G3XJW8"/>
<feature type="domain" description="Calcineurin-like phosphoesterase" evidence="1">
    <location>
        <begin position="30"/>
        <end position="220"/>
    </location>
</feature>
<sequence>MLKSLSNLFGLGSPVDGASAVGPALPDGKRVYAIGDIHGRLDLFTQMIERIELDDAARGDAETLVILLGDLVDRGPESAGVIRAARDWQARRPVRILMGNHEEMFLRALEDEGALRHFLRVGGKETVLSFGLERDDYRGLSMEELHDRLVTLIPQDDIAFVAGMEDMVRLGDYVFVHAGVDPALPLDSQRRGDVRWIREPFLSHPQTMDVCVVHGHTIREQIDIHAPGRGKSRWPNRIGIDTGAFRTGRLTAIGLQGTDRWFMEAS</sequence>
<dbReference type="GO" id="GO:0016791">
    <property type="term" value="F:phosphatase activity"/>
    <property type="evidence" value="ECO:0007669"/>
    <property type="project" value="TreeGrafter"/>
</dbReference>
<keyword evidence="3" id="KW-1185">Reference proteome</keyword>
<accession>A0A0G3XJW8</accession>
<dbReference type="InterPro" id="IPR050126">
    <property type="entry name" value="Ap4A_hydrolase"/>
</dbReference>
<dbReference type="GO" id="GO:0008803">
    <property type="term" value="F:bis(5'-nucleosyl)-tetraphosphatase (symmetrical) activity"/>
    <property type="evidence" value="ECO:0007669"/>
    <property type="project" value="TreeGrafter"/>
</dbReference>
<dbReference type="GO" id="GO:0005737">
    <property type="term" value="C:cytoplasm"/>
    <property type="evidence" value="ECO:0007669"/>
    <property type="project" value="TreeGrafter"/>
</dbReference>
<proteinExistence type="predicted"/>
<dbReference type="Gene3D" id="3.60.21.10">
    <property type="match status" value="1"/>
</dbReference>
<name>A0A0G3XJW8_9SPHN</name>
<dbReference type="PANTHER" id="PTHR42850:SF4">
    <property type="entry name" value="ZINC-DEPENDENT ENDOPOLYPHOSPHATASE"/>
    <property type="match status" value="1"/>
</dbReference>
<dbReference type="InterPro" id="IPR029052">
    <property type="entry name" value="Metallo-depent_PP-like"/>
</dbReference>
<organism evidence="2 3">
    <name type="scientific">Croceicoccus naphthovorans</name>
    <dbReference type="NCBI Taxonomy" id="1348774"/>
    <lineage>
        <taxon>Bacteria</taxon>
        <taxon>Pseudomonadati</taxon>
        <taxon>Pseudomonadota</taxon>
        <taxon>Alphaproteobacteria</taxon>
        <taxon>Sphingomonadales</taxon>
        <taxon>Erythrobacteraceae</taxon>
        <taxon>Croceicoccus</taxon>
    </lineage>
</organism>
<dbReference type="GO" id="GO:0110154">
    <property type="term" value="P:RNA decapping"/>
    <property type="evidence" value="ECO:0007669"/>
    <property type="project" value="TreeGrafter"/>
</dbReference>
<dbReference type="PATRIC" id="fig|1348774.3.peg.2944"/>
<gene>
    <name evidence="2" type="ORF">AB433_14000</name>
</gene>
<dbReference type="SUPFAM" id="SSF56300">
    <property type="entry name" value="Metallo-dependent phosphatases"/>
    <property type="match status" value="1"/>
</dbReference>
<dbReference type="CDD" id="cd00144">
    <property type="entry name" value="MPP_PPP_family"/>
    <property type="match status" value="1"/>
</dbReference>
<dbReference type="STRING" id="1348774.AB433_14000"/>
<dbReference type="EMBL" id="CP011770">
    <property type="protein sequence ID" value="AKM11860.1"/>
    <property type="molecule type" value="Genomic_DNA"/>
</dbReference>
<evidence type="ECO:0000259" key="1">
    <source>
        <dbReference type="Pfam" id="PF00149"/>
    </source>
</evidence>